<gene>
    <name evidence="1" type="ORF">L1987_15357</name>
</gene>
<keyword evidence="2" id="KW-1185">Reference proteome</keyword>
<reference evidence="1 2" key="2">
    <citation type="journal article" date="2022" name="Mol. Ecol. Resour.">
        <title>The genomes of chicory, endive, great burdock and yacon provide insights into Asteraceae paleo-polyploidization history and plant inulin production.</title>
        <authorList>
            <person name="Fan W."/>
            <person name="Wang S."/>
            <person name="Wang H."/>
            <person name="Wang A."/>
            <person name="Jiang F."/>
            <person name="Liu H."/>
            <person name="Zhao H."/>
            <person name="Xu D."/>
            <person name="Zhang Y."/>
        </authorList>
    </citation>
    <scope>NUCLEOTIDE SEQUENCE [LARGE SCALE GENOMIC DNA]</scope>
    <source>
        <strain evidence="2">cv. Yunnan</strain>
        <tissue evidence="1">Leaves</tissue>
    </source>
</reference>
<comment type="caution">
    <text evidence="1">The sequence shown here is derived from an EMBL/GenBank/DDBJ whole genome shotgun (WGS) entry which is preliminary data.</text>
</comment>
<reference evidence="2" key="1">
    <citation type="journal article" date="2022" name="Mol. Ecol. Resour.">
        <title>The genomes of chicory, endive, great burdock and yacon provide insights into Asteraceae palaeo-polyploidization history and plant inulin production.</title>
        <authorList>
            <person name="Fan W."/>
            <person name="Wang S."/>
            <person name="Wang H."/>
            <person name="Wang A."/>
            <person name="Jiang F."/>
            <person name="Liu H."/>
            <person name="Zhao H."/>
            <person name="Xu D."/>
            <person name="Zhang Y."/>
        </authorList>
    </citation>
    <scope>NUCLEOTIDE SEQUENCE [LARGE SCALE GENOMIC DNA]</scope>
    <source>
        <strain evidence="2">cv. Yunnan</strain>
    </source>
</reference>
<evidence type="ECO:0000313" key="2">
    <source>
        <dbReference type="Proteomes" id="UP001056120"/>
    </source>
</evidence>
<dbReference type="Proteomes" id="UP001056120">
    <property type="component" value="Linkage Group LG05"/>
</dbReference>
<evidence type="ECO:0000313" key="1">
    <source>
        <dbReference type="EMBL" id="KAI3815678.1"/>
    </source>
</evidence>
<proteinExistence type="predicted"/>
<accession>A0ACB9J5E0</accession>
<name>A0ACB9J5E0_9ASTR</name>
<sequence>MSTPLLQPPSAASLFLPVVSCRIASSSSSSSSPSSSEMALYDPQKPFPLAYIRDPPLGFVEERFVEVCVRYSIGAEYDPQKPFPLAYIRDPPLGFVGIYTRFFEYSNFRLPPSIFLLDLLQYYAVH</sequence>
<dbReference type="EMBL" id="CM042022">
    <property type="protein sequence ID" value="KAI3815678.1"/>
    <property type="molecule type" value="Genomic_DNA"/>
</dbReference>
<organism evidence="1 2">
    <name type="scientific">Smallanthus sonchifolius</name>
    <dbReference type="NCBI Taxonomy" id="185202"/>
    <lineage>
        <taxon>Eukaryota</taxon>
        <taxon>Viridiplantae</taxon>
        <taxon>Streptophyta</taxon>
        <taxon>Embryophyta</taxon>
        <taxon>Tracheophyta</taxon>
        <taxon>Spermatophyta</taxon>
        <taxon>Magnoliopsida</taxon>
        <taxon>eudicotyledons</taxon>
        <taxon>Gunneridae</taxon>
        <taxon>Pentapetalae</taxon>
        <taxon>asterids</taxon>
        <taxon>campanulids</taxon>
        <taxon>Asterales</taxon>
        <taxon>Asteraceae</taxon>
        <taxon>Asteroideae</taxon>
        <taxon>Heliantheae alliance</taxon>
        <taxon>Millerieae</taxon>
        <taxon>Smallanthus</taxon>
    </lineage>
</organism>
<protein>
    <submittedName>
        <fullName evidence="1">Uncharacterized protein</fullName>
    </submittedName>
</protein>